<sequence>MSKNIRKIIAVTLVAISVTSLVACGNKEKVEKTGQSNKIADSKKEDTKNTSKDDSQKGDEIAEKSGSIVTLGDMALEIFGGSKEESEKYINTISKHAKNLGNDVQVYNMVVPTHVEFALPSKYKDMSNSEKESIDNIYKGMDKNVKTIDAYSELEKHKDEYIYFNTDHHWTSLGAYYAYTAFAKEAGFTPINLKEYEKFTVGGFLGTLYTQTKDNKLKNNPDTVDYYKIPYDYQVYRYEENDMDNPLKSSLYADYAEGVNAYSVFLHGDFPEIKIENKNAKSDKKIVVVKESYGNAFVPFLVPDYKEVIVIDSRYYDGSLNQLVKDNGINQVLFINNVFAANTETLINTIDGLNK</sequence>
<feature type="region of interest" description="Disordered" evidence="1">
    <location>
        <begin position="32"/>
        <end position="63"/>
    </location>
</feature>
<keyword evidence="4" id="KW-1185">Reference proteome</keyword>
<proteinExistence type="predicted"/>
<reference evidence="3 4" key="1">
    <citation type="submission" date="2020-02" db="EMBL/GenBank/DDBJ databases">
        <title>Genome assembly of a novel Clostridium senegalense strain.</title>
        <authorList>
            <person name="Gupta T.B."/>
            <person name="Jauregui R."/>
            <person name="Maclean P."/>
            <person name="Nawarathana A."/>
            <person name="Brightwell G."/>
        </authorList>
    </citation>
    <scope>NUCLEOTIDE SEQUENCE [LARGE SCALE GENOMIC DNA]</scope>
    <source>
        <strain evidence="3 4">AGRFS4</strain>
    </source>
</reference>
<feature type="compositionally biased region" description="Basic and acidic residues" evidence="1">
    <location>
        <begin position="40"/>
        <end position="63"/>
    </location>
</feature>
<protein>
    <recommendedName>
        <fullName evidence="5">DHHW protein</fullName>
    </recommendedName>
</protein>
<feature type="chain" id="PRO_5038613470" description="DHHW protein" evidence="2">
    <location>
        <begin position="24"/>
        <end position="355"/>
    </location>
</feature>
<dbReference type="RefSeq" id="WP_061994181.1">
    <property type="nucleotide sequence ID" value="NZ_JAAGPU010000002.1"/>
</dbReference>
<evidence type="ECO:0000256" key="2">
    <source>
        <dbReference type="SAM" id="SignalP"/>
    </source>
</evidence>
<comment type="caution">
    <text evidence="3">The sequence shown here is derived from an EMBL/GenBank/DDBJ whole genome shotgun (WGS) entry which is preliminary data.</text>
</comment>
<feature type="signal peptide" evidence="2">
    <location>
        <begin position="1"/>
        <end position="23"/>
    </location>
</feature>
<dbReference type="Pfam" id="PF14286">
    <property type="entry name" value="DHHW"/>
    <property type="match status" value="1"/>
</dbReference>
<accession>A0A6M0GZ05</accession>
<dbReference type="AlphaFoldDB" id="A0A6M0GZ05"/>
<evidence type="ECO:0000313" key="3">
    <source>
        <dbReference type="EMBL" id="NEU03705.1"/>
    </source>
</evidence>
<evidence type="ECO:0008006" key="5">
    <source>
        <dbReference type="Google" id="ProtNLM"/>
    </source>
</evidence>
<name>A0A6M0GZ05_9CLOT</name>
<dbReference type="InterPro" id="IPR025945">
    <property type="entry name" value="DHHW"/>
</dbReference>
<keyword evidence="2" id="KW-0732">Signal</keyword>
<dbReference type="EMBL" id="JAAGPU010000002">
    <property type="protein sequence ID" value="NEU03705.1"/>
    <property type="molecule type" value="Genomic_DNA"/>
</dbReference>
<organism evidence="3 4">
    <name type="scientific">Clostridium senegalense</name>
    <dbReference type="NCBI Taxonomy" id="1465809"/>
    <lineage>
        <taxon>Bacteria</taxon>
        <taxon>Bacillati</taxon>
        <taxon>Bacillota</taxon>
        <taxon>Clostridia</taxon>
        <taxon>Eubacteriales</taxon>
        <taxon>Clostridiaceae</taxon>
        <taxon>Clostridium</taxon>
    </lineage>
</organism>
<dbReference type="Proteomes" id="UP000481872">
    <property type="component" value="Unassembled WGS sequence"/>
</dbReference>
<gene>
    <name evidence="3" type="ORF">G3M99_02305</name>
</gene>
<dbReference type="PROSITE" id="PS51257">
    <property type="entry name" value="PROKAR_LIPOPROTEIN"/>
    <property type="match status" value="1"/>
</dbReference>
<evidence type="ECO:0000256" key="1">
    <source>
        <dbReference type="SAM" id="MobiDB-lite"/>
    </source>
</evidence>
<evidence type="ECO:0000313" key="4">
    <source>
        <dbReference type="Proteomes" id="UP000481872"/>
    </source>
</evidence>